<accession>A0A1V3WDS4</accession>
<comment type="caution">
    <text evidence="1">The sequence shown here is derived from an EMBL/GenBank/DDBJ whole genome shotgun (WGS) entry which is preliminary data.</text>
</comment>
<name>A0A1V3WDS4_MYCKA</name>
<reference evidence="1 2" key="1">
    <citation type="submission" date="2017-02" db="EMBL/GenBank/DDBJ databases">
        <title>Complete genome sequences of Mycobacterium kansasii strains isolated from rhesus macaques.</title>
        <authorList>
            <person name="Panda A."/>
            <person name="Nagaraj S."/>
            <person name="Zhao X."/>
            <person name="Tettelin H."/>
            <person name="Detolla L.J."/>
        </authorList>
    </citation>
    <scope>NUCLEOTIDE SEQUENCE [LARGE SCALE GENOMIC DNA]</scope>
    <source>
        <strain evidence="1 2">11-3813</strain>
    </source>
</reference>
<proteinExistence type="predicted"/>
<evidence type="ECO:0000313" key="1">
    <source>
        <dbReference type="EMBL" id="OOK64928.1"/>
    </source>
</evidence>
<evidence type="ECO:0000313" key="2">
    <source>
        <dbReference type="Proteomes" id="UP000189229"/>
    </source>
</evidence>
<protein>
    <submittedName>
        <fullName evidence="1">Uncharacterized protein</fullName>
    </submittedName>
</protein>
<dbReference type="AlphaFoldDB" id="A0A1V3WDS4"/>
<organism evidence="1 2">
    <name type="scientific">Mycobacterium kansasii</name>
    <dbReference type="NCBI Taxonomy" id="1768"/>
    <lineage>
        <taxon>Bacteria</taxon>
        <taxon>Bacillati</taxon>
        <taxon>Actinomycetota</taxon>
        <taxon>Actinomycetes</taxon>
        <taxon>Mycobacteriales</taxon>
        <taxon>Mycobacteriaceae</taxon>
        <taxon>Mycobacterium</taxon>
    </lineage>
</organism>
<gene>
    <name evidence="1" type="ORF">BZL30_8894</name>
</gene>
<dbReference type="EMBL" id="MVBM01000011">
    <property type="protein sequence ID" value="OOK64928.1"/>
    <property type="molecule type" value="Genomic_DNA"/>
</dbReference>
<dbReference type="Proteomes" id="UP000189229">
    <property type="component" value="Unassembled WGS sequence"/>
</dbReference>
<sequence length="59" mass="6330">MKIMGWCGWVGTPMSGADCALGAPIVRSGRRLCRQGGPIADFPPYMHPQSRHCTLDTAA</sequence>